<keyword evidence="3" id="KW-1185">Reference proteome</keyword>
<feature type="region of interest" description="Disordered" evidence="1">
    <location>
        <begin position="161"/>
        <end position="205"/>
    </location>
</feature>
<protein>
    <submittedName>
        <fullName evidence="2">Uncharacterized protein</fullName>
    </submittedName>
</protein>
<dbReference type="AlphaFoldDB" id="A0A9P4SBF1"/>
<reference evidence="2" key="1">
    <citation type="journal article" date="2020" name="Stud. Mycol.">
        <title>101 Dothideomycetes genomes: a test case for predicting lifestyles and emergence of pathogens.</title>
        <authorList>
            <person name="Haridas S."/>
            <person name="Albert R."/>
            <person name="Binder M."/>
            <person name="Bloem J."/>
            <person name="Labutti K."/>
            <person name="Salamov A."/>
            <person name="Andreopoulos B."/>
            <person name="Baker S."/>
            <person name="Barry K."/>
            <person name="Bills G."/>
            <person name="Bluhm B."/>
            <person name="Cannon C."/>
            <person name="Castanera R."/>
            <person name="Culley D."/>
            <person name="Daum C."/>
            <person name="Ezra D."/>
            <person name="Gonzalez J."/>
            <person name="Henrissat B."/>
            <person name="Kuo A."/>
            <person name="Liang C."/>
            <person name="Lipzen A."/>
            <person name="Lutzoni F."/>
            <person name="Magnuson J."/>
            <person name="Mondo S."/>
            <person name="Nolan M."/>
            <person name="Ohm R."/>
            <person name="Pangilinan J."/>
            <person name="Park H.-J."/>
            <person name="Ramirez L."/>
            <person name="Alfaro M."/>
            <person name="Sun H."/>
            <person name="Tritt A."/>
            <person name="Yoshinaga Y."/>
            <person name="Zwiers L.-H."/>
            <person name="Turgeon B."/>
            <person name="Goodwin S."/>
            <person name="Spatafora J."/>
            <person name="Crous P."/>
            <person name="Grigoriev I."/>
        </authorList>
    </citation>
    <scope>NUCLEOTIDE SEQUENCE</scope>
    <source>
        <strain evidence="2">CBS 101060</strain>
    </source>
</reference>
<sequence length="205" mass="21308">MSSQTPTPSTSTSTSSTPSTHSTRTHRATASQNALIPLLLPTLHTTHTSTSNTTTTTSLITDAAEYDFPPSFPPTPTTRFIPPRLPLPILPATPPLHPPRLELASTLLTYISLSKSALSDTEREGVRTPVLETVVEGGAERVADAVIARVRGAGLSGRVGKEGWVGPGLGPGPGSAPSSGGKKEGGKGGKEKQGFNVKEGVKKVW</sequence>
<feature type="compositionally biased region" description="Basic and acidic residues" evidence="1">
    <location>
        <begin position="181"/>
        <end position="205"/>
    </location>
</feature>
<organism evidence="2 3">
    <name type="scientific">Patellaria atrata CBS 101060</name>
    <dbReference type="NCBI Taxonomy" id="1346257"/>
    <lineage>
        <taxon>Eukaryota</taxon>
        <taxon>Fungi</taxon>
        <taxon>Dikarya</taxon>
        <taxon>Ascomycota</taxon>
        <taxon>Pezizomycotina</taxon>
        <taxon>Dothideomycetes</taxon>
        <taxon>Dothideomycetes incertae sedis</taxon>
        <taxon>Patellariales</taxon>
        <taxon>Patellariaceae</taxon>
        <taxon>Patellaria</taxon>
    </lineage>
</organism>
<dbReference type="Proteomes" id="UP000799429">
    <property type="component" value="Unassembled WGS sequence"/>
</dbReference>
<dbReference type="EMBL" id="MU006094">
    <property type="protein sequence ID" value="KAF2839507.1"/>
    <property type="molecule type" value="Genomic_DNA"/>
</dbReference>
<comment type="caution">
    <text evidence="2">The sequence shown here is derived from an EMBL/GenBank/DDBJ whole genome shotgun (WGS) entry which is preliminary data.</text>
</comment>
<accession>A0A9P4SBF1</accession>
<name>A0A9P4SBF1_9PEZI</name>
<feature type="compositionally biased region" description="Gly residues" evidence="1">
    <location>
        <begin position="163"/>
        <end position="173"/>
    </location>
</feature>
<proteinExistence type="predicted"/>
<feature type="region of interest" description="Disordered" evidence="1">
    <location>
        <begin position="1"/>
        <end position="29"/>
    </location>
</feature>
<evidence type="ECO:0000256" key="1">
    <source>
        <dbReference type="SAM" id="MobiDB-lite"/>
    </source>
</evidence>
<evidence type="ECO:0000313" key="2">
    <source>
        <dbReference type="EMBL" id="KAF2839507.1"/>
    </source>
</evidence>
<evidence type="ECO:0000313" key="3">
    <source>
        <dbReference type="Proteomes" id="UP000799429"/>
    </source>
</evidence>
<gene>
    <name evidence="2" type="ORF">M501DRAFT_991538</name>
</gene>